<keyword evidence="2" id="KW-1185">Reference proteome</keyword>
<evidence type="ECO:0000313" key="1">
    <source>
        <dbReference type="EMBL" id="QCX37048.1"/>
    </source>
</evidence>
<reference evidence="1 2" key="1">
    <citation type="submission" date="2019-05" db="EMBL/GenBank/DDBJ databases">
        <title>Algicella ahnfeltiae gen. nov., sp. nov., a novel marine bacterium of the family Flavobacteriaceae isolated from a red alga.</title>
        <authorList>
            <person name="Nedashkovskaya O.I."/>
            <person name="Kukhlevskiy A.D."/>
            <person name="Kim S.-G."/>
            <person name="Zhukova N.V."/>
            <person name="Mikhailov V.V."/>
        </authorList>
    </citation>
    <scope>NUCLEOTIDE SEQUENCE [LARGE SCALE GENOMIC DNA]</scope>
    <source>
        <strain evidence="1 2">10Alg115</strain>
    </source>
</reference>
<keyword evidence="1" id="KW-0449">Lipoprotein</keyword>
<protein>
    <submittedName>
        <fullName evidence="1">Gliding motility lipoprotein GldH</fullName>
    </submittedName>
</protein>
<dbReference type="Proteomes" id="UP000306229">
    <property type="component" value="Chromosome"/>
</dbReference>
<dbReference type="NCBIfam" id="TIGR03511">
    <property type="entry name" value="GldH_lipo"/>
    <property type="match status" value="1"/>
</dbReference>
<dbReference type="AlphaFoldDB" id="A0A5B7TLK0"/>
<evidence type="ECO:0000313" key="2">
    <source>
        <dbReference type="Proteomes" id="UP000306229"/>
    </source>
</evidence>
<name>A0A5B7TLK0_9FLAO</name>
<dbReference type="OrthoDB" id="982482at2"/>
<dbReference type="PROSITE" id="PS51257">
    <property type="entry name" value="PROKAR_LIPOPROTEIN"/>
    <property type="match status" value="1"/>
</dbReference>
<dbReference type="EMBL" id="CP040749">
    <property type="protein sequence ID" value="QCX37048.1"/>
    <property type="molecule type" value="Genomic_DNA"/>
</dbReference>
<dbReference type="InterPro" id="IPR020018">
    <property type="entry name" value="Motility-assoc_lipoprot_GldH"/>
</dbReference>
<accession>A0A5B7TLK0</accession>
<organism evidence="1 2">
    <name type="scientific">Aureibaculum algae</name>
    <dbReference type="NCBI Taxonomy" id="2584122"/>
    <lineage>
        <taxon>Bacteria</taxon>
        <taxon>Pseudomonadati</taxon>
        <taxon>Bacteroidota</taxon>
        <taxon>Flavobacteriia</taxon>
        <taxon>Flavobacteriales</taxon>
        <taxon>Flavobacteriaceae</taxon>
        <taxon>Aureibaculum</taxon>
    </lineage>
</organism>
<gene>
    <name evidence="1" type="primary">gldH</name>
    <name evidence="1" type="ORF">FF125_00825</name>
</gene>
<dbReference type="Pfam" id="PF14109">
    <property type="entry name" value="GldH_lipo"/>
    <property type="match status" value="1"/>
</dbReference>
<proteinExistence type="predicted"/>
<sequence length="163" mass="18507">MRNILGLLFVSIALISCNDNLVFNQYKSMPNTEWHKDSLVKFEFSPIDTISRNNVYINLRNNNDYAYSNLFLIVGIDFPNNYKVVDTLEYEMADVDGKFLGEGLTDLKENVLEFKSNVIFPTTGTYNISIQQAMRKSGEVDGITSLKGVTDVGIQIEKMNNNE</sequence>
<dbReference type="RefSeq" id="WP_138948007.1">
    <property type="nucleotide sequence ID" value="NZ_CP040749.1"/>
</dbReference>
<dbReference type="KEGG" id="fbe:FF125_00825"/>